<accession>A0AAV7KE24</accession>
<feature type="transmembrane region" description="Helical" evidence="6">
    <location>
        <begin position="570"/>
        <end position="589"/>
    </location>
</feature>
<reference evidence="8 9" key="1">
    <citation type="journal article" date="2023" name="BMC Biol.">
        <title>The compact genome of the sponge Oopsacas minuta (Hexactinellida) is lacking key metazoan core genes.</title>
        <authorList>
            <person name="Santini S."/>
            <person name="Schenkelaars Q."/>
            <person name="Jourda C."/>
            <person name="Duchesne M."/>
            <person name="Belahbib H."/>
            <person name="Rocher C."/>
            <person name="Selva M."/>
            <person name="Riesgo A."/>
            <person name="Vervoort M."/>
            <person name="Leys S.P."/>
            <person name="Kodjabachian L."/>
            <person name="Le Bivic A."/>
            <person name="Borchiellini C."/>
            <person name="Claverie J.M."/>
            <person name="Renard E."/>
        </authorList>
    </citation>
    <scope>NUCLEOTIDE SEQUENCE [LARGE SCALE GENOMIC DNA]</scope>
    <source>
        <strain evidence="8">SPO-2</strain>
    </source>
</reference>
<keyword evidence="5" id="KW-0040">ANK repeat</keyword>
<keyword evidence="9" id="KW-1185">Reference proteome</keyword>
<dbReference type="Gene3D" id="1.25.40.20">
    <property type="entry name" value="Ankyrin repeat-containing domain"/>
    <property type="match status" value="2"/>
</dbReference>
<dbReference type="SUPFAM" id="SSF48403">
    <property type="entry name" value="Ankyrin repeat"/>
    <property type="match status" value="1"/>
</dbReference>
<dbReference type="SMART" id="SM00248">
    <property type="entry name" value="ANK"/>
    <property type="match status" value="5"/>
</dbReference>
<organism evidence="8 9">
    <name type="scientific">Oopsacas minuta</name>
    <dbReference type="NCBI Taxonomy" id="111878"/>
    <lineage>
        <taxon>Eukaryota</taxon>
        <taxon>Metazoa</taxon>
        <taxon>Porifera</taxon>
        <taxon>Hexactinellida</taxon>
        <taxon>Hexasterophora</taxon>
        <taxon>Lyssacinosida</taxon>
        <taxon>Leucopsacidae</taxon>
        <taxon>Oopsacas</taxon>
    </lineage>
</organism>
<evidence type="ECO:0000256" key="6">
    <source>
        <dbReference type="SAM" id="Phobius"/>
    </source>
</evidence>
<proteinExistence type="predicted"/>
<feature type="transmembrane region" description="Helical" evidence="6">
    <location>
        <begin position="529"/>
        <end position="550"/>
    </location>
</feature>
<feature type="repeat" description="ANK" evidence="5">
    <location>
        <begin position="238"/>
        <end position="270"/>
    </location>
</feature>
<evidence type="ECO:0000256" key="1">
    <source>
        <dbReference type="ARBA" id="ARBA00004141"/>
    </source>
</evidence>
<dbReference type="PANTHER" id="PTHR24118">
    <property type="entry name" value="POTE ANKYRIN DOMAIN"/>
    <property type="match status" value="1"/>
</dbReference>
<protein>
    <recommendedName>
        <fullName evidence="7">Ion transport domain-containing protein</fullName>
    </recommendedName>
</protein>
<keyword evidence="4 6" id="KW-0472">Membrane</keyword>
<dbReference type="InterPro" id="IPR005821">
    <property type="entry name" value="Ion_trans_dom"/>
</dbReference>
<feature type="transmembrane region" description="Helical" evidence="6">
    <location>
        <begin position="435"/>
        <end position="457"/>
    </location>
</feature>
<evidence type="ECO:0000256" key="4">
    <source>
        <dbReference type="ARBA" id="ARBA00023136"/>
    </source>
</evidence>
<dbReference type="PROSITE" id="PS50088">
    <property type="entry name" value="ANK_REPEAT"/>
    <property type="match status" value="2"/>
</dbReference>
<feature type="transmembrane region" description="Helical" evidence="6">
    <location>
        <begin position="498"/>
        <end position="523"/>
    </location>
</feature>
<comment type="caution">
    <text evidence="8">The sequence shown here is derived from an EMBL/GenBank/DDBJ whole genome shotgun (WGS) entry which is preliminary data.</text>
</comment>
<comment type="subcellular location">
    <subcellularLocation>
        <location evidence="1">Membrane</location>
        <topology evidence="1">Multi-pass membrane protein</topology>
    </subcellularLocation>
</comment>
<dbReference type="Pfam" id="PF00520">
    <property type="entry name" value="Ion_trans"/>
    <property type="match status" value="1"/>
</dbReference>
<evidence type="ECO:0000256" key="3">
    <source>
        <dbReference type="ARBA" id="ARBA00022989"/>
    </source>
</evidence>
<keyword evidence="3 6" id="KW-1133">Transmembrane helix</keyword>
<evidence type="ECO:0000256" key="2">
    <source>
        <dbReference type="ARBA" id="ARBA00022692"/>
    </source>
</evidence>
<evidence type="ECO:0000259" key="7">
    <source>
        <dbReference type="Pfam" id="PF00520"/>
    </source>
</evidence>
<name>A0AAV7KE24_9METZ</name>
<dbReference type="PROSITE" id="PS50297">
    <property type="entry name" value="ANK_REP_REGION"/>
    <property type="match status" value="1"/>
</dbReference>
<gene>
    <name evidence="8" type="ORF">LOD99_14651</name>
</gene>
<evidence type="ECO:0000256" key="5">
    <source>
        <dbReference type="PROSITE-ProRule" id="PRU00023"/>
    </source>
</evidence>
<dbReference type="InterPro" id="IPR002110">
    <property type="entry name" value="Ankyrin_rpt"/>
</dbReference>
<dbReference type="Pfam" id="PF12796">
    <property type="entry name" value="Ank_2"/>
    <property type="match status" value="2"/>
</dbReference>
<feature type="transmembrane region" description="Helical" evidence="6">
    <location>
        <begin position="646"/>
        <end position="669"/>
    </location>
</feature>
<dbReference type="Proteomes" id="UP001165289">
    <property type="component" value="Unassembled WGS sequence"/>
</dbReference>
<dbReference type="PANTHER" id="PTHR24118:SF99">
    <property type="entry name" value="POTE ANKYRIN DOMAIN FAMILY MEMBER 3C-RELATED"/>
    <property type="match status" value="1"/>
</dbReference>
<sequence>MAQDSEVKKKSKSKKIQWHYGEDIKYDDNKKFVELEEIFVENPFNYLHKFRKSRETIIEKCVKLDIVSFYEKIIVKHEEVKTDKTDATFKEHIRKALVLAARINKKHFIDLLLDQNQDLFNLAANDCWKVLDHLNIPDLDQQNVDGNTMLHFAARKGRSVTVRYLIARGANTNAENNSGFTPLTLTLEESPDEDSTISILIENSDTQNILPLCAEKGKYEYIHRLIGKGADPNAMDSKGDYPLGLAAKNGHTLTVLVLLRNEAIISILDKDYKTALDLALGENRDETSALLIRMDPEYKYISSFTQRDDENYTILKLIKKRQKQTLLALLDISGRRERYGRSTREIYWNTSEWDPNYIGEKKIFEALSFWGDEELIYHGTIRLIVDQYMKNCGYAFLCVYFFFFMSFILSLSYSLIQAAAAGIPRSTYTKDVGGIFRILTDLFVLLFFVCNVATELLEFFRIKQNTREYLKRKKGPFYYRTFRGELYNELWIRVLIDYFVNLSNIFDVLGLSSLFWLMILRIANQPVEWVFATLTFFLNAARVFKLIVLIPKLGPYATIIFRILVHDVPLFLSLFSINLLIFTGGYFIALRTPYTSEGLRNVSLMQNTIRTPGTDSDFQQVFLSGIRVLLEGNVYPDNYLDHQINWLAAAIYFAFLFMTVVVLLNVFIAQLSERYSAVKERANHIYAKQKLNFIVQLYTTSIFSKFMNIQIKYLKKRLHIDRDIELSPEGMLKYHHTSDLYTLITGPINNIKLVKQYAKPIQVNVKKPHQEEITEKSPDQEWDIKTAIQNLEKSNMALEHRLLMFKEEFEHFGKLALEKSAVEEKPT</sequence>
<feature type="transmembrane region" description="Helical" evidence="6">
    <location>
        <begin position="392"/>
        <end position="415"/>
    </location>
</feature>
<dbReference type="InterPro" id="IPR036770">
    <property type="entry name" value="Ankyrin_rpt-contain_sf"/>
</dbReference>
<dbReference type="AlphaFoldDB" id="A0AAV7KE24"/>
<feature type="repeat" description="ANK" evidence="5">
    <location>
        <begin position="145"/>
        <end position="177"/>
    </location>
</feature>
<keyword evidence="2 6" id="KW-0812">Transmembrane</keyword>
<dbReference type="EMBL" id="JAKMXF010000066">
    <property type="protein sequence ID" value="KAI6658975.1"/>
    <property type="molecule type" value="Genomic_DNA"/>
</dbReference>
<feature type="domain" description="Ion transport" evidence="7">
    <location>
        <begin position="442"/>
        <end position="682"/>
    </location>
</feature>
<evidence type="ECO:0000313" key="8">
    <source>
        <dbReference type="EMBL" id="KAI6658975.1"/>
    </source>
</evidence>
<evidence type="ECO:0000313" key="9">
    <source>
        <dbReference type="Proteomes" id="UP001165289"/>
    </source>
</evidence>